<organism evidence="1 2">
    <name type="scientific">Catenulispora yoronensis</name>
    <dbReference type="NCBI Taxonomy" id="450799"/>
    <lineage>
        <taxon>Bacteria</taxon>
        <taxon>Bacillati</taxon>
        <taxon>Actinomycetota</taxon>
        <taxon>Actinomycetes</taxon>
        <taxon>Catenulisporales</taxon>
        <taxon>Catenulisporaceae</taxon>
        <taxon>Catenulispora</taxon>
    </lineage>
</organism>
<reference evidence="2" key="1">
    <citation type="journal article" date="2019" name="Int. J. Syst. Evol. Microbiol.">
        <title>The Global Catalogue of Microorganisms (GCM) 10K type strain sequencing project: providing services to taxonomists for standard genome sequencing and annotation.</title>
        <authorList>
            <consortium name="The Broad Institute Genomics Platform"/>
            <consortium name="The Broad Institute Genome Sequencing Center for Infectious Disease"/>
            <person name="Wu L."/>
            <person name="Ma J."/>
        </authorList>
    </citation>
    <scope>NUCLEOTIDE SEQUENCE [LARGE SCALE GENOMIC DNA]</scope>
    <source>
        <strain evidence="2">JCM 16014</strain>
    </source>
</reference>
<protein>
    <submittedName>
        <fullName evidence="1">Uncharacterized protein</fullName>
    </submittedName>
</protein>
<name>A0ABP5H691_9ACTN</name>
<evidence type="ECO:0000313" key="2">
    <source>
        <dbReference type="Proteomes" id="UP001500751"/>
    </source>
</evidence>
<dbReference type="RefSeq" id="WP_344671787.1">
    <property type="nucleotide sequence ID" value="NZ_BAAAQN010000093.1"/>
</dbReference>
<comment type="caution">
    <text evidence="1">The sequence shown here is derived from an EMBL/GenBank/DDBJ whole genome shotgun (WGS) entry which is preliminary data.</text>
</comment>
<keyword evidence="2" id="KW-1185">Reference proteome</keyword>
<accession>A0ABP5H691</accession>
<proteinExistence type="predicted"/>
<dbReference type="Proteomes" id="UP001500751">
    <property type="component" value="Unassembled WGS sequence"/>
</dbReference>
<dbReference type="EMBL" id="BAAAQN010000093">
    <property type="protein sequence ID" value="GAA2063656.1"/>
    <property type="molecule type" value="Genomic_DNA"/>
</dbReference>
<sequence>MARRRPAAGQSPFVWSAAGSDLRLGPALQNLRAGLYGSAAELLHPMPLDSDLRCHRLLLMAAAASTSGVAEHWIREQPNSPDGFALAARTAVVRAVRARRCGAPELRAWITEAEQACARAAERFASDPVPHVARLQLAAIRPDPAPDPDRAVQELERLLSWVVYCAPASREGHFRLVTAVARQLGEKRSGYLTQAAFKHCANAAAGSPLHLLPLVALVEIFRMSRRSSQPERVIFADQCWSTAPAKQQIHTAFELWFRHRAPGQAALLPDLHLLAHALCQARLFAQAAAVFEAIGRWGWSEPWSLHSTQDSSAGHVLAWAYNSCLDGVARNRTAPPRASRPGAVGLHTTG</sequence>
<evidence type="ECO:0000313" key="1">
    <source>
        <dbReference type="EMBL" id="GAA2063656.1"/>
    </source>
</evidence>
<gene>
    <name evidence="1" type="ORF">GCM10009839_88720</name>
</gene>